<gene>
    <name evidence="1" type="ORF">A4H97_30530</name>
</gene>
<dbReference type="Proteomes" id="UP000192610">
    <property type="component" value="Unassembled WGS sequence"/>
</dbReference>
<evidence type="ECO:0000313" key="2">
    <source>
        <dbReference type="Proteomes" id="UP000192610"/>
    </source>
</evidence>
<dbReference type="EMBL" id="LVXG01000021">
    <property type="protein sequence ID" value="OQP47849.1"/>
    <property type="molecule type" value="Genomic_DNA"/>
</dbReference>
<name>A0A1V9ENX2_9BACT</name>
<sequence>MYKAQSADIEKTYEELEDDFSLFKKVPEGVYIRLRTKLAKERTEIHKTISEPGVESSNLKTYFRQGITLSTQLPTNWASRPMLAKEELQKLVFPEGVTYNREKELFLTSKVNTIFQPIPRLNCISESDKNKQGSISADLSNWVGTIGF</sequence>
<accession>A0A1V9ENX2</accession>
<proteinExistence type="predicted"/>
<dbReference type="AlphaFoldDB" id="A0A1V9ENX2"/>
<protein>
    <submittedName>
        <fullName evidence="1">Uncharacterized protein</fullName>
    </submittedName>
</protein>
<evidence type="ECO:0000313" key="1">
    <source>
        <dbReference type="EMBL" id="OQP47849.1"/>
    </source>
</evidence>
<comment type="caution">
    <text evidence="1">The sequence shown here is derived from an EMBL/GenBank/DDBJ whole genome shotgun (WGS) entry which is preliminary data.</text>
</comment>
<reference evidence="2" key="1">
    <citation type="submission" date="2016-04" db="EMBL/GenBank/DDBJ databases">
        <authorList>
            <person name="Chen L."/>
            <person name="Zhuang W."/>
            <person name="Wang G."/>
        </authorList>
    </citation>
    <scope>NUCLEOTIDE SEQUENCE [LARGE SCALE GENOMIC DNA]</scope>
    <source>
        <strain evidence="2">17621</strain>
    </source>
</reference>
<keyword evidence="2" id="KW-1185">Reference proteome</keyword>
<organism evidence="1 2">
    <name type="scientific">Niastella yeongjuensis</name>
    <dbReference type="NCBI Taxonomy" id="354355"/>
    <lineage>
        <taxon>Bacteria</taxon>
        <taxon>Pseudomonadati</taxon>
        <taxon>Bacteroidota</taxon>
        <taxon>Chitinophagia</taxon>
        <taxon>Chitinophagales</taxon>
        <taxon>Chitinophagaceae</taxon>
        <taxon>Niastella</taxon>
    </lineage>
</organism>